<dbReference type="InterPro" id="IPR043519">
    <property type="entry name" value="NT_sf"/>
</dbReference>
<dbReference type="NCBIfam" id="NF047752">
    <property type="entry name" value="MntA_antitoxin"/>
    <property type="match status" value="1"/>
</dbReference>
<dbReference type="Proteomes" id="UP000564644">
    <property type="component" value="Unassembled WGS sequence"/>
</dbReference>
<comment type="caution">
    <text evidence="2">The sequence shown here is derived from an EMBL/GenBank/DDBJ whole genome shotgun (WGS) entry which is preliminary data.</text>
</comment>
<reference evidence="2 3" key="1">
    <citation type="submission" date="2020-08" db="EMBL/GenBank/DDBJ databases">
        <title>Cohnella phylogeny.</title>
        <authorList>
            <person name="Dunlap C."/>
        </authorList>
    </citation>
    <scope>NUCLEOTIDE SEQUENCE [LARGE SCALE GENOMIC DNA]</scope>
    <source>
        <strain evidence="2 3">CBP 2801</strain>
    </source>
</reference>
<evidence type="ECO:0000259" key="1">
    <source>
        <dbReference type="Pfam" id="PF18765"/>
    </source>
</evidence>
<dbReference type="EMBL" id="JACJVO010000015">
    <property type="protein sequence ID" value="MBB6731791.1"/>
    <property type="molecule type" value="Genomic_DNA"/>
</dbReference>
<accession>A0A7X0SKU4</accession>
<dbReference type="Gene3D" id="3.30.460.10">
    <property type="entry name" value="Beta Polymerase, domain 2"/>
    <property type="match status" value="1"/>
</dbReference>
<sequence>MGTQVDFLVERCKAFAVILFGSAVKGQLRVDSDVDIAFLAHGQMSAYDRFMEAQRLSDLLKRDADLIDFSETSTVMQAQIVTTGKLLYDSEPSNRQKAFMVALKSYALLNEERAEIVKAFEKGPGG</sequence>
<dbReference type="PANTHER" id="PTHR43852:SF2">
    <property type="entry name" value="PROTEIN ADENYLYLTRANSFERASE MNTA"/>
    <property type="match status" value="1"/>
</dbReference>
<organism evidence="2 3">
    <name type="scientific">Cohnella zeiphila</name>
    <dbReference type="NCBI Taxonomy" id="2761120"/>
    <lineage>
        <taxon>Bacteria</taxon>
        <taxon>Bacillati</taxon>
        <taxon>Bacillota</taxon>
        <taxon>Bacilli</taxon>
        <taxon>Bacillales</taxon>
        <taxon>Paenibacillaceae</taxon>
        <taxon>Cohnella</taxon>
    </lineage>
</organism>
<dbReference type="PANTHER" id="PTHR43852">
    <property type="entry name" value="NUCLEOTIDYLTRANSFERASE"/>
    <property type="match status" value="1"/>
</dbReference>
<dbReference type="CDD" id="cd05403">
    <property type="entry name" value="NT_KNTase_like"/>
    <property type="match status" value="1"/>
</dbReference>
<proteinExistence type="predicted"/>
<dbReference type="InterPro" id="IPR041633">
    <property type="entry name" value="Polbeta"/>
</dbReference>
<gene>
    <name evidence="2" type="ORF">H7C18_12795</name>
</gene>
<dbReference type="RefSeq" id="WP_185129511.1">
    <property type="nucleotide sequence ID" value="NZ_JACJVO010000015.1"/>
</dbReference>
<dbReference type="AlphaFoldDB" id="A0A7X0SKU4"/>
<keyword evidence="3" id="KW-1185">Reference proteome</keyword>
<protein>
    <submittedName>
        <fullName evidence="2">Nucleotidyltransferase domain-containing protein</fullName>
    </submittedName>
</protein>
<evidence type="ECO:0000313" key="2">
    <source>
        <dbReference type="EMBL" id="MBB6731791.1"/>
    </source>
</evidence>
<name>A0A7X0SKU4_9BACL</name>
<feature type="domain" description="Polymerase beta nucleotidyltransferase" evidence="1">
    <location>
        <begin position="13"/>
        <end position="91"/>
    </location>
</feature>
<keyword evidence="2" id="KW-0808">Transferase</keyword>
<dbReference type="SUPFAM" id="SSF81301">
    <property type="entry name" value="Nucleotidyltransferase"/>
    <property type="match status" value="1"/>
</dbReference>
<dbReference type="Pfam" id="PF18765">
    <property type="entry name" value="Polbeta"/>
    <property type="match status" value="1"/>
</dbReference>
<evidence type="ECO:0000313" key="3">
    <source>
        <dbReference type="Proteomes" id="UP000564644"/>
    </source>
</evidence>
<dbReference type="GO" id="GO:0016740">
    <property type="term" value="F:transferase activity"/>
    <property type="evidence" value="ECO:0007669"/>
    <property type="project" value="UniProtKB-KW"/>
</dbReference>
<dbReference type="InterPro" id="IPR052930">
    <property type="entry name" value="TA_antitoxin_MntA"/>
</dbReference>